<dbReference type="PANTHER" id="PTHR11699">
    <property type="entry name" value="ALDEHYDE DEHYDROGENASE-RELATED"/>
    <property type="match status" value="1"/>
</dbReference>
<reference evidence="3 4" key="1">
    <citation type="submission" date="2017-06" db="EMBL/GenBank/DDBJ databases">
        <title>Complete genome of Francisella halioticida.</title>
        <authorList>
            <person name="Sjodin A."/>
        </authorList>
    </citation>
    <scope>NUCLEOTIDE SEQUENCE [LARGE SCALE GENOMIC DNA]</scope>
    <source>
        <strain evidence="3 4">DSM 23729</strain>
    </source>
</reference>
<gene>
    <name evidence="3" type="ORF">CDV26_09975</name>
</gene>
<dbReference type="Gene3D" id="3.40.605.10">
    <property type="entry name" value="Aldehyde Dehydrogenase, Chain A, domain 1"/>
    <property type="match status" value="1"/>
</dbReference>
<evidence type="ECO:0000259" key="2">
    <source>
        <dbReference type="Pfam" id="PF00171"/>
    </source>
</evidence>
<evidence type="ECO:0000313" key="4">
    <source>
        <dbReference type="Proteomes" id="UP000249910"/>
    </source>
</evidence>
<dbReference type="InterPro" id="IPR016163">
    <property type="entry name" value="Ald_DH_C"/>
</dbReference>
<evidence type="ECO:0000313" key="3">
    <source>
        <dbReference type="EMBL" id="ASG68672.1"/>
    </source>
</evidence>
<dbReference type="InterPro" id="IPR015590">
    <property type="entry name" value="Aldehyde_DH_dom"/>
</dbReference>
<evidence type="ECO:0000256" key="1">
    <source>
        <dbReference type="ARBA" id="ARBA00023002"/>
    </source>
</evidence>
<dbReference type="InterPro" id="IPR016162">
    <property type="entry name" value="Ald_DH_N"/>
</dbReference>
<keyword evidence="1" id="KW-0560">Oxidoreductase</keyword>
<accession>A0ABN5B0U5</accession>
<dbReference type="InterPro" id="IPR016161">
    <property type="entry name" value="Ald_DH/histidinol_DH"/>
</dbReference>
<keyword evidence="4" id="KW-1185">Reference proteome</keyword>
<dbReference type="Gene3D" id="3.40.309.10">
    <property type="entry name" value="Aldehyde Dehydrogenase, Chain A, domain 2"/>
    <property type="match status" value="1"/>
</dbReference>
<dbReference type="SUPFAM" id="SSF53720">
    <property type="entry name" value="ALDH-like"/>
    <property type="match status" value="1"/>
</dbReference>
<dbReference type="Pfam" id="PF00171">
    <property type="entry name" value="Aldedh"/>
    <property type="match status" value="1"/>
</dbReference>
<dbReference type="EMBL" id="CP022132">
    <property type="protein sequence ID" value="ASG68672.1"/>
    <property type="molecule type" value="Genomic_DNA"/>
</dbReference>
<sequence>MDETTEMGPMANRAQYNKVLEYFDVVKEDGATCILGGKASDKGGLFINPTIYINVKNDMRIAQEEVFGPVLSVIKFSDEEEVVKLANDITYGLASGIWTTSMQRAIRVSNQIQAGTVWINTYRAVSTLAPYGGYKDSGIGRENGEESLNEYLQTKTIWLSTAEEIPNSFIMKV</sequence>
<organism evidence="3 4">
    <name type="scientific">Francisella halioticida</name>
    <dbReference type="NCBI Taxonomy" id="549298"/>
    <lineage>
        <taxon>Bacteria</taxon>
        <taxon>Pseudomonadati</taxon>
        <taxon>Pseudomonadota</taxon>
        <taxon>Gammaproteobacteria</taxon>
        <taxon>Thiotrichales</taxon>
        <taxon>Francisellaceae</taxon>
        <taxon>Francisella</taxon>
    </lineage>
</organism>
<protein>
    <recommendedName>
        <fullName evidence="2">Aldehyde dehydrogenase domain-containing protein</fullName>
    </recommendedName>
</protein>
<name>A0ABN5B0U5_9GAMM</name>
<dbReference type="Proteomes" id="UP000249910">
    <property type="component" value="Chromosome"/>
</dbReference>
<feature type="domain" description="Aldehyde dehydrogenase" evidence="2">
    <location>
        <begin position="1"/>
        <end position="157"/>
    </location>
</feature>
<proteinExistence type="predicted"/>